<dbReference type="InterPro" id="IPR038190">
    <property type="entry name" value="SRI_sf"/>
</dbReference>
<keyword evidence="8" id="KW-0489">Methyltransferase</keyword>
<dbReference type="Pfam" id="PF08711">
    <property type="entry name" value="Med26"/>
    <property type="match status" value="1"/>
</dbReference>
<feature type="region of interest" description="Disordered" evidence="16">
    <location>
        <begin position="774"/>
        <end position="939"/>
    </location>
</feature>
<keyword evidence="22" id="KW-1185">Reference proteome</keyword>
<dbReference type="PROSITE" id="PS50020">
    <property type="entry name" value="WW_DOMAIN_2"/>
    <property type="match status" value="1"/>
</dbReference>
<evidence type="ECO:0000256" key="1">
    <source>
        <dbReference type="ARBA" id="ARBA00003901"/>
    </source>
</evidence>
<feature type="compositionally biased region" description="Basic and acidic residues" evidence="16">
    <location>
        <begin position="1"/>
        <end position="10"/>
    </location>
</feature>
<dbReference type="SUPFAM" id="SSF82199">
    <property type="entry name" value="SET domain"/>
    <property type="match status" value="1"/>
</dbReference>
<dbReference type="InterPro" id="IPR050777">
    <property type="entry name" value="SET2_Histone-Lys_MeTrsfase"/>
</dbReference>
<dbReference type="PROSITE" id="PS50280">
    <property type="entry name" value="SET"/>
    <property type="match status" value="1"/>
</dbReference>
<reference evidence="21 22" key="1">
    <citation type="submission" date="2021-02" db="EMBL/GenBank/DDBJ databases">
        <title>Genome assembly of Pseudopithomyces chartarum.</title>
        <authorList>
            <person name="Jauregui R."/>
            <person name="Singh J."/>
            <person name="Voisey C."/>
        </authorList>
    </citation>
    <scope>NUCLEOTIDE SEQUENCE [LARGE SCALE GENOMIC DNA]</scope>
    <source>
        <strain evidence="21 22">AGR01</strain>
    </source>
</reference>
<dbReference type="PROSITE" id="PS50868">
    <property type="entry name" value="POST_SET"/>
    <property type="match status" value="1"/>
</dbReference>
<dbReference type="SMART" id="SM00508">
    <property type="entry name" value="PostSET"/>
    <property type="match status" value="1"/>
</dbReference>
<dbReference type="PROSITE" id="PS51568">
    <property type="entry name" value="SAM_MT43_SET2_1"/>
    <property type="match status" value="1"/>
</dbReference>
<feature type="domain" description="Post-SET" evidence="19">
    <location>
        <begin position="329"/>
        <end position="345"/>
    </location>
</feature>
<gene>
    <name evidence="21" type="ORF">GRF29_1g97659</name>
</gene>
<dbReference type="GO" id="GO:0140955">
    <property type="term" value="F:histone H3K36 trimethyltransferase activity"/>
    <property type="evidence" value="ECO:0007669"/>
    <property type="project" value="UniProtKB-EC"/>
</dbReference>
<dbReference type="FunFam" id="1.10.1740.100:FF:000002">
    <property type="entry name" value="Histone-lysine N-methyltransferase"/>
    <property type="match status" value="1"/>
</dbReference>
<feature type="domain" description="SET" evidence="18">
    <location>
        <begin position="205"/>
        <end position="322"/>
    </location>
</feature>
<evidence type="ECO:0000256" key="4">
    <source>
        <dbReference type="ARBA" id="ARBA00012178"/>
    </source>
</evidence>
<evidence type="ECO:0000256" key="2">
    <source>
        <dbReference type="ARBA" id="ARBA00004123"/>
    </source>
</evidence>
<dbReference type="InterPro" id="IPR044437">
    <property type="entry name" value="SETD2/Set2_SET"/>
</dbReference>
<keyword evidence="13" id="KW-0539">Nucleus</keyword>
<sequence length="939" mass="104064">MSDNQVDRAAELGPELRAIKLEGGASPAGAGADPTAQVKVEDDGRTPTPVHMPARVKSRSKSQSPAKQPPSDASTPHTDAQEEMLGGEITLKMEPGKAPKLSRTASQKIVTRPPPLYLDLPDATQEAVSSFDVLTKCTYANKHIGTTEHALECDCPEEWDPKERVNNACGDDSDCINRATKMECVGDCGCGRDCQNQRFQRREYANVTVIKTDKKGYGLRTNTNLKPGDFVFEYIGEVIEEKAFRRRMIQYDDEGIKHFYFMSLTKGEFVDATKKGNLGRFCNHSCNPNCFVDKWVVGDKLRMGIFAERKIQAGEELVFNYNVDRYGADPQPCYCGEPNCSGFIGGKTQTDNATKLSHATIEALGIDDGDGWETAVAKKPRKKKASEDDEEYVNDLKPKSLDARGVTKVMAALRQCTEKWIAVKLLDRIQQSKDDKEVGHRVIRMHGYEILKTTLVSWKDDPNVLLQVLDILHGLPRLTRNKIEDSKIEQVVKTIRDDCDDKRVNESMSSLLTEWSKLELGYRIPRMKPNTRVSEPHFERRERGRQRSRSKSNSPELKAPSGAPAAPRGFNAPKGPSSMSHVPPRQIPRPPRPIFNALPSGWYQAKDANGNVYYYTKNNETQWTRPTQPATQQSQPPPQLKKEPPSLQDIIARASAEVRSGQRGSATSTPRASALDEGGVETYSAAKSEKWLKIPQEKKEKLYEGTLSKHVMATTSRYSKSLPKDDIKRLSKEVTKKLVRGDFKAGRVKDPTAPISAKHEKTVKNMVKEFMDRALKKKEEREKEKASRNGTLANVDIMVSVETESPETPRVGSDTRPSSTMGLDSIAPEVSPANSSGGDLKRKREEDGGVASPKKIRSDSQGAPPPPPPPMEEMAVDAEASTLTPMDDDPISVHSTSDNSVNGLRPKTLDGLGSPTQLATPPTKEHHEYHGQSLATRRS</sequence>
<dbReference type="Pfam" id="PF08236">
    <property type="entry name" value="SRI"/>
    <property type="match status" value="1"/>
</dbReference>
<dbReference type="SMART" id="SM00570">
    <property type="entry name" value="AWS"/>
    <property type="match status" value="1"/>
</dbReference>
<evidence type="ECO:0000256" key="15">
    <source>
        <dbReference type="ARBA" id="ARBA00047545"/>
    </source>
</evidence>
<feature type="compositionally biased region" description="Low complexity" evidence="16">
    <location>
        <begin position="61"/>
        <end position="74"/>
    </location>
</feature>
<evidence type="ECO:0000259" key="18">
    <source>
        <dbReference type="PROSITE" id="PS50280"/>
    </source>
</evidence>
<dbReference type="Pfam" id="PF00856">
    <property type="entry name" value="SET"/>
    <property type="match status" value="1"/>
</dbReference>
<dbReference type="GO" id="GO:0006355">
    <property type="term" value="P:regulation of DNA-templated transcription"/>
    <property type="evidence" value="ECO:0007669"/>
    <property type="project" value="InterPro"/>
</dbReference>
<feature type="domain" description="AWS" evidence="20">
    <location>
        <begin position="148"/>
        <end position="203"/>
    </location>
</feature>
<dbReference type="SUPFAM" id="SSF51045">
    <property type="entry name" value="WW domain"/>
    <property type="match status" value="1"/>
</dbReference>
<dbReference type="InterPro" id="IPR006560">
    <property type="entry name" value="AWS_dom"/>
</dbReference>
<evidence type="ECO:0000256" key="5">
    <source>
        <dbReference type="ARBA" id="ARBA00018028"/>
    </source>
</evidence>
<feature type="compositionally biased region" description="Low complexity" evidence="16">
    <location>
        <begin position="23"/>
        <end position="32"/>
    </location>
</feature>
<evidence type="ECO:0000256" key="13">
    <source>
        <dbReference type="ARBA" id="ARBA00023242"/>
    </source>
</evidence>
<dbReference type="Proteomes" id="UP001280581">
    <property type="component" value="Unassembled WGS sequence"/>
</dbReference>
<comment type="caution">
    <text evidence="21">The sequence shown here is derived from an EMBL/GenBank/DDBJ whole genome shotgun (WGS) entry which is preliminary data.</text>
</comment>
<comment type="subcellular location">
    <subcellularLocation>
        <location evidence="3">Chromosome</location>
    </subcellularLocation>
    <subcellularLocation>
        <location evidence="2">Nucleus</location>
    </subcellularLocation>
</comment>
<dbReference type="SMART" id="SM00456">
    <property type="entry name" value="WW"/>
    <property type="match status" value="1"/>
</dbReference>
<evidence type="ECO:0000256" key="9">
    <source>
        <dbReference type="ARBA" id="ARBA00022679"/>
    </source>
</evidence>
<feature type="compositionally biased region" description="Polar residues" evidence="16">
    <location>
        <begin position="893"/>
        <end position="902"/>
    </location>
</feature>
<keyword evidence="11" id="KW-0805">Transcription regulation</keyword>
<dbReference type="Gene3D" id="2.20.70.10">
    <property type="match status" value="1"/>
</dbReference>
<dbReference type="SUPFAM" id="SSF47676">
    <property type="entry name" value="Conserved domain common to transcription factors TFIIS, elongin A, CRSP70"/>
    <property type="match status" value="1"/>
</dbReference>
<evidence type="ECO:0000256" key="7">
    <source>
        <dbReference type="ARBA" id="ARBA00022491"/>
    </source>
</evidence>
<dbReference type="InterPro" id="IPR046341">
    <property type="entry name" value="SET_dom_sf"/>
</dbReference>
<dbReference type="Pfam" id="PF17907">
    <property type="entry name" value="AWS"/>
    <property type="match status" value="1"/>
</dbReference>
<keyword evidence="10" id="KW-0949">S-adenosyl-L-methionine</keyword>
<evidence type="ECO:0000313" key="22">
    <source>
        <dbReference type="Proteomes" id="UP001280581"/>
    </source>
</evidence>
<organism evidence="21 22">
    <name type="scientific">Pseudopithomyces chartarum</name>
    <dbReference type="NCBI Taxonomy" id="1892770"/>
    <lineage>
        <taxon>Eukaryota</taxon>
        <taxon>Fungi</taxon>
        <taxon>Dikarya</taxon>
        <taxon>Ascomycota</taxon>
        <taxon>Pezizomycotina</taxon>
        <taxon>Dothideomycetes</taxon>
        <taxon>Pleosporomycetidae</taxon>
        <taxon>Pleosporales</taxon>
        <taxon>Massarineae</taxon>
        <taxon>Didymosphaeriaceae</taxon>
        <taxon>Pseudopithomyces</taxon>
    </lineage>
</organism>
<dbReference type="SMART" id="SM00317">
    <property type="entry name" value="SET"/>
    <property type="match status" value="1"/>
</dbReference>
<evidence type="ECO:0000259" key="20">
    <source>
        <dbReference type="PROSITE" id="PS51215"/>
    </source>
</evidence>
<evidence type="ECO:0000256" key="16">
    <source>
        <dbReference type="SAM" id="MobiDB-lite"/>
    </source>
</evidence>
<dbReference type="PROSITE" id="PS01159">
    <property type="entry name" value="WW_DOMAIN_1"/>
    <property type="match status" value="1"/>
</dbReference>
<evidence type="ECO:0000256" key="10">
    <source>
        <dbReference type="ARBA" id="ARBA00022691"/>
    </source>
</evidence>
<feature type="compositionally biased region" description="Polar residues" evidence="16">
    <location>
        <begin position="662"/>
        <end position="671"/>
    </location>
</feature>
<dbReference type="InterPro" id="IPR013257">
    <property type="entry name" value="SRI"/>
</dbReference>
<dbReference type="InterPro" id="IPR025788">
    <property type="entry name" value="Set2_fungi"/>
</dbReference>
<evidence type="ECO:0000313" key="21">
    <source>
        <dbReference type="EMBL" id="KAK3216541.1"/>
    </source>
</evidence>
<dbReference type="InterPro" id="IPR035441">
    <property type="entry name" value="TFIIS/LEDGF_dom_sf"/>
</dbReference>
<dbReference type="GO" id="GO:0005634">
    <property type="term" value="C:nucleus"/>
    <property type="evidence" value="ECO:0007669"/>
    <property type="project" value="UniProtKB-SubCell"/>
</dbReference>
<dbReference type="GO" id="GO:0032259">
    <property type="term" value="P:methylation"/>
    <property type="evidence" value="ECO:0007669"/>
    <property type="project" value="UniProtKB-KW"/>
</dbReference>
<feature type="compositionally biased region" description="Basic and acidic residues" evidence="16">
    <location>
        <begin position="774"/>
        <end position="787"/>
    </location>
</feature>
<evidence type="ECO:0000256" key="12">
    <source>
        <dbReference type="ARBA" id="ARBA00023163"/>
    </source>
</evidence>
<evidence type="ECO:0000256" key="11">
    <source>
        <dbReference type="ARBA" id="ARBA00023015"/>
    </source>
</evidence>
<dbReference type="EMBL" id="WVTA01000001">
    <property type="protein sequence ID" value="KAK3216541.1"/>
    <property type="molecule type" value="Genomic_DNA"/>
</dbReference>
<accession>A0AAN6M8V0</accession>
<dbReference type="Gene3D" id="2.170.270.10">
    <property type="entry name" value="SET domain"/>
    <property type="match status" value="1"/>
</dbReference>
<feature type="domain" description="WW" evidence="17">
    <location>
        <begin position="596"/>
        <end position="628"/>
    </location>
</feature>
<comment type="function">
    <text evidence="1">Histone methyltransferase that trimethylates histone H3 'Lys-36' forming H3K36me3. Involved in transcription elongation as well as in transcription repression.</text>
</comment>
<dbReference type="InterPro" id="IPR003616">
    <property type="entry name" value="Post-SET_dom"/>
</dbReference>
<keyword evidence="6" id="KW-0158">Chromosome</keyword>
<evidence type="ECO:0000259" key="17">
    <source>
        <dbReference type="PROSITE" id="PS50020"/>
    </source>
</evidence>
<comment type="catalytic activity">
    <reaction evidence="15">
        <text>L-lysyl(36)-[histone H3] + 3 S-adenosyl-L-methionine = N(6),N(6),N(6)-trimethyl-L-lysyl(36)-[histone H3] + 3 S-adenosyl-L-homocysteine + 3 H(+)</text>
        <dbReference type="Rhea" id="RHEA:60324"/>
        <dbReference type="Rhea" id="RHEA-COMP:9785"/>
        <dbReference type="Rhea" id="RHEA-COMP:15536"/>
        <dbReference type="ChEBI" id="CHEBI:15378"/>
        <dbReference type="ChEBI" id="CHEBI:29969"/>
        <dbReference type="ChEBI" id="CHEBI:57856"/>
        <dbReference type="ChEBI" id="CHEBI:59789"/>
        <dbReference type="ChEBI" id="CHEBI:61961"/>
        <dbReference type="EC" id="2.1.1.359"/>
    </reaction>
</comment>
<dbReference type="GO" id="GO:0005694">
    <property type="term" value="C:chromosome"/>
    <property type="evidence" value="ECO:0007669"/>
    <property type="project" value="UniProtKB-SubCell"/>
</dbReference>
<feature type="region of interest" description="Disordered" evidence="16">
    <location>
        <begin position="657"/>
        <end position="680"/>
    </location>
</feature>
<dbReference type="InterPro" id="IPR001202">
    <property type="entry name" value="WW_dom"/>
</dbReference>
<feature type="region of interest" description="Disordered" evidence="16">
    <location>
        <begin position="621"/>
        <end position="644"/>
    </location>
</feature>
<dbReference type="PANTHER" id="PTHR22884">
    <property type="entry name" value="SET DOMAIN PROTEINS"/>
    <property type="match status" value="1"/>
</dbReference>
<dbReference type="PROSITE" id="PS51215">
    <property type="entry name" value="AWS"/>
    <property type="match status" value="1"/>
</dbReference>
<dbReference type="InterPro" id="IPR036020">
    <property type="entry name" value="WW_dom_sf"/>
</dbReference>
<dbReference type="Gene3D" id="1.10.1740.100">
    <property type="entry name" value="Set2, Rpb1 interacting domain"/>
    <property type="match status" value="1"/>
</dbReference>
<feature type="region of interest" description="Disordered" evidence="16">
    <location>
        <begin position="527"/>
        <end position="593"/>
    </location>
</feature>
<evidence type="ECO:0000259" key="19">
    <source>
        <dbReference type="PROSITE" id="PS50868"/>
    </source>
</evidence>
<dbReference type="EC" id="2.1.1.359" evidence="4"/>
<name>A0AAN6M8V0_9PLEO</name>
<dbReference type="InterPro" id="IPR017923">
    <property type="entry name" value="TFIIS_N"/>
</dbReference>
<keyword evidence="12" id="KW-0804">Transcription</keyword>
<dbReference type="CDD" id="cd00201">
    <property type="entry name" value="WW"/>
    <property type="match status" value="1"/>
</dbReference>
<dbReference type="AlphaFoldDB" id="A0AAN6M8V0"/>
<dbReference type="FunFam" id="2.170.270.10:FF:000033">
    <property type="entry name" value="Histone-lysine N-methyltransferase"/>
    <property type="match status" value="1"/>
</dbReference>
<dbReference type="CDD" id="cd19172">
    <property type="entry name" value="SET_SETD2"/>
    <property type="match status" value="1"/>
</dbReference>
<evidence type="ECO:0000256" key="8">
    <source>
        <dbReference type="ARBA" id="ARBA00022603"/>
    </source>
</evidence>
<keyword evidence="7" id="KW-0678">Repressor</keyword>
<evidence type="ECO:0000256" key="6">
    <source>
        <dbReference type="ARBA" id="ARBA00022454"/>
    </source>
</evidence>
<evidence type="ECO:0000256" key="3">
    <source>
        <dbReference type="ARBA" id="ARBA00004286"/>
    </source>
</evidence>
<keyword evidence="9" id="KW-0808">Transferase</keyword>
<dbReference type="InterPro" id="IPR001214">
    <property type="entry name" value="SET_dom"/>
</dbReference>
<proteinExistence type="predicted"/>
<protein>
    <recommendedName>
        <fullName evidence="5">Histone-lysine N-methyltransferase, H3 lysine-36 specific</fullName>
        <ecNumber evidence="4">2.1.1.359</ecNumber>
    </recommendedName>
    <alternativeName>
        <fullName evidence="14">SET domain-containing protein 2</fullName>
    </alternativeName>
</protein>
<evidence type="ECO:0000256" key="14">
    <source>
        <dbReference type="ARBA" id="ARBA00030091"/>
    </source>
</evidence>
<feature type="region of interest" description="Disordered" evidence="16">
    <location>
        <begin position="1"/>
        <end position="79"/>
    </location>
</feature>